<sequence length="59" mass="6991">MKSHKYHNLEDPFVATIRDPLVREQIKQMLESYYKEGYRKGLEEGLQKRKAPIEEAKLG</sequence>
<comment type="caution">
    <text evidence="1">The sequence shown here is derived from an EMBL/GenBank/DDBJ whole genome shotgun (WGS) entry which is preliminary data.</text>
</comment>
<reference evidence="1" key="1">
    <citation type="submission" date="2023-10" db="EMBL/GenBank/DDBJ databases">
        <title>Screening of Alkalihalophilus pseudofirmusBZ-TG-HK211 and Its Alleviation of Salt Stress on Rapeseed Growth.</title>
        <authorList>
            <person name="Zhao B."/>
            <person name="Guo T."/>
        </authorList>
    </citation>
    <scope>NUCLEOTIDE SEQUENCE</scope>
    <source>
        <strain evidence="1">BZ-TG-HK211</strain>
    </source>
</reference>
<gene>
    <name evidence="1" type="ORF">RYX45_17965</name>
</gene>
<organism evidence="1 2">
    <name type="scientific">Alkalihalophilus pseudofirmus</name>
    <name type="common">Bacillus pseudofirmus</name>
    <dbReference type="NCBI Taxonomy" id="79885"/>
    <lineage>
        <taxon>Bacteria</taxon>
        <taxon>Bacillati</taxon>
        <taxon>Bacillota</taxon>
        <taxon>Bacilli</taxon>
        <taxon>Bacillales</taxon>
        <taxon>Bacillaceae</taxon>
        <taxon>Alkalihalophilus</taxon>
    </lineage>
</organism>
<dbReference type="EMBL" id="JAWJAY010000007">
    <property type="protein sequence ID" value="MDV2887075.1"/>
    <property type="molecule type" value="Genomic_DNA"/>
</dbReference>
<evidence type="ECO:0000313" key="1">
    <source>
        <dbReference type="EMBL" id="MDV2887075.1"/>
    </source>
</evidence>
<accession>A0AAJ2NR12</accession>
<dbReference type="AlphaFoldDB" id="A0AAJ2NR12"/>
<proteinExistence type="predicted"/>
<evidence type="ECO:0000313" key="2">
    <source>
        <dbReference type="Proteomes" id="UP001285636"/>
    </source>
</evidence>
<name>A0AAJ2NR12_ALKPS</name>
<dbReference type="RefSeq" id="WP_323467557.1">
    <property type="nucleotide sequence ID" value="NZ_CP144224.1"/>
</dbReference>
<dbReference type="Proteomes" id="UP001285636">
    <property type="component" value="Unassembled WGS sequence"/>
</dbReference>
<protein>
    <submittedName>
        <fullName evidence="1">Uncharacterized protein</fullName>
    </submittedName>
</protein>